<organism evidence="1 2">
    <name type="scientific">Ixodes persulcatus</name>
    <name type="common">Taiga tick</name>
    <dbReference type="NCBI Taxonomy" id="34615"/>
    <lineage>
        <taxon>Eukaryota</taxon>
        <taxon>Metazoa</taxon>
        <taxon>Ecdysozoa</taxon>
        <taxon>Arthropoda</taxon>
        <taxon>Chelicerata</taxon>
        <taxon>Arachnida</taxon>
        <taxon>Acari</taxon>
        <taxon>Parasitiformes</taxon>
        <taxon>Ixodida</taxon>
        <taxon>Ixodoidea</taxon>
        <taxon>Ixodidae</taxon>
        <taxon>Ixodinae</taxon>
        <taxon>Ixodes</taxon>
    </lineage>
</organism>
<keyword evidence="2" id="KW-1185">Reference proteome</keyword>
<protein>
    <submittedName>
        <fullName evidence="1">Uncharacterized protein</fullName>
    </submittedName>
</protein>
<dbReference type="Proteomes" id="UP000805193">
    <property type="component" value="Unassembled WGS sequence"/>
</dbReference>
<name>A0AC60PLM3_IXOPE</name>
<accession>A0AC60PLM3</accession>
<dbReference type="EMBL" id="JABSTQ010010361">
    <property type="protein sequence ID" value="KAG0421465.1"/>
    <property type="molecule type" value="Genomic_DNA"/>
</dbReference>
<reference evidence="1 2" key="1">
    <citation type="journal article" date="2020" name="Cell">
        <title>Large-Scale Comparative Analyses of Tick Genomes Elucidate Their Genetic Diversity and Vector Capacities.</title>
        <authorList>
            <consortium name="Tick Genome and Microbiome Consortium (TIGMIC)"/>
            <person name="Jia N."/>
            <person name="Wang J."/>
            <person name="Shi W."/>
            <person name="Du L."/>
            <person name="Sun Y."/>
            <person name="Zhan W."/>
            <person name="Jiang J.F."/>
            <person name="Wang Q."/>
            <person name="Zhang B."/>
            <person name="Ji P."/>
            <person name="Bell-Sakyi L."/>
            <person name="Cui X.M."/>
            <person name="Yuan T.T."/>
            <person name="Jiang B.G."/>
            <person name="Yang W.F."/>
            <person name="Lam T.T."/>
            <person name="Chang Q.C."/>
            <person name="Ding S.J."/>
            <person name="Wang X.J."/>
            <person name="Zhu J.G."/>
            <person name="Ruan X.D."/>
            <person name="Zhao L."/>
            <person name="Wei J.T."/>
            <person name="Ye R.Z."/>
            <person name="Que T.C."/>
            <person name="Du C.H."/>
            <person name="Zhou Y.H."/>
            <person name="Cheng J.X."/>
            <person name="Dai P.F."/>
            <person name="Guo W.B."/>
            <person name="Han X.H."/>
            <person name="Huang E.J."/>
            <person name="Li L.F."/>
            <person name="Wei W."/>
            <person name="Gao Y.C."/>
            <person name="Liu J.Z."/>
            <person name="Shao H.Z."/>
            <person name="Wang X."/>
            <person name="Wang C.C."/>
            <person name="Yang T.C."/>
            <person name="Huo Q.B."/>
            <person name="Li W."/>
            <person name="Chen H.Y."/>
            <person name="Chen S.E."/>
            <person name="Zhou L.G."/>
            <person name="Ni X.B."/>
            <person name="Tian J.H."/>
            <person name="Sheng Y."/>
            <person name="Liu T."/>
            <person name="Pan Y.S."/>
            <person name="Xia L.Y."/>
            <person name="Li J."/>
            <person name="Zhao F."/>
            <person name="Cao W.C."/>
        </authorList>
    </citation>
    <scope>NUCLEOTIDE SEQUENCE [LARGE SCALE GENOMIC DNA]</scope>
    <source>
        <strain evidence="1">Iper-2018</strain>
    </source>
</reference>
<gene>
    <name evidence="1" type="ORF">HPB47_002631</name>
</gene>
<evidence type="ECO:0000313" key="2">
    <source>
        <dbReference type="Proteomes" id="UP000805193"/>
    </source>
</evidence>
<comment type="caution">
    <text evidence="1">The sequence shown here is derived from an EMBL/GenBank/DDBJ whole genome shotgun (WGS) entry which is preliminary data.</text>
</comment>
<sequence length="1478" mass="165688">MSSKNTLSFVFLWIQDPHNANGAYTSACRQFFESLECTSAARVHVSEPFPKLSNDAYEDPVYQAVCTVRFGDGPLPAKLEDLYGVIALRWCLEARKDAFRGRLQWLAPDRVSCRSWVSYENNIQLASVSFGTFVGLDVFAETSLISSQSNAPGYSTSCIFKHDEKTLHVVLRLRHTPSCTRLEDTYRLEVPYSSVVRVLVNDSEGLATTTDVFLHVRTLPLLYVRVEPTKSAVAQPTNPDHFIFNRALELGCRCLPLFACYDFRGSSVVKLSVRNKFKARQIVGRLRQRCDKGTEFFFSPMETCDVHCKMNAVRRYFHAKFAPQLSYSCCYALNALLYPSNDVFAQLALLKRGALTQLQNSLIEFALDNEAALEQAFFRLRSAIEERNVVTVATAIPELFHKFRGGFVVPRVPPGSCIVRRIFVTPSGLVFLPPIVHRDNRVLRRFDSEYALRVAFRDDNMQHLSHSLAFHQQKDEMLERIVAKFLRDGIQLGDRKFMFLATSCSQLRDHGVWLYARDTRGCSAESIRRWMGDFSNIPSVAKKMARMGQCFSSTEESVKVPLDGKAVEDRPDIVGGKHPRSGRPFVFSDGIGMISQPLLEKVCKKLEMAEIPSAIQIRYAGYKGMLCVNPLLPGDKLVLRESMRKFTCSSSDSLEVIKVSAPRPVCLNRPLITILEQLGVPSRVFLCLQQKMVLMFADALVCESTALQVLCTYLSGALPFRRLRMHGLCLTRNPFVRSLLYTVYKSTMDGLRTKSRIAVPLNKGRNMLGVLDETDTLKYGQVFVQYTALGPDTEGQDDGLPKTRIVRGAVLVTKCPCLHPGDVRKFTAVDVPALHHVKDCIVFPARGPRPHPNEMAGAVLVTKCPCLHPGDVRKFTAVDVPALHHVKDCIVFPARGPRPHPNEMAGSDLDGDEYVVIWKKDLLFPGPNRKAMVFSDHSAPRDANKSLLEGMIQFVCNYIKNDNVGIMSNAHLAWADSLEDGIFSKQCLQIARKISTCLDFAKTGETSYLNKDEKPIQYPDFMEKGSSKDTYRSKRVLGHLYRLHRSLEAVVGTDFQTCIEDGDADCSLFALPGWEEYAAAAESVRENYASQMARIRRQYGIKSEGEVVAGLINSMSRYNTSNKDKTNVEVCVEKQYRALVRATQERFYRDVSAACHCRNGHSGGVVADVGNTVALRMASAWYMVTFSRTHPDKNCQSFPWAIADVLVLVLKERSASGAVEKIVPLNLLITKLNCVIAGEGREGELALNVISKWATKEELTKRTVTRGPGICEPCLVALFESFISRALYPATPVDEENPGNAALQHTAQDWFFGGQLPTVGGYVVGFLRYLSSAMVRFPECDICNLSASHTHTATMAALRTYSMLALSRDPCHLGLPCIQSHEPLQEILEGNPVRIQVTRQGFMEMLRYSVEDVQKLLASWSGVQEVHIRGNSNRDGSYYILVSAIGRDWQRWYLEEVLLQPWLAEAVERKDLAPYLRA</sequence>
<evidence type="ECO:0000313" key="1">
    <source>
        <dbReference type="EMBL" id="KAG0421465.1"/>
    </source>
</evidence>
<proteinExistence type="predicted"/>